<organism evidence="1 2">
    <name type="scientific">Clonostachys rhizophaga</name>
    <dbReference type="NCBI Taxonomy" id="160324"/>
    <lineage>
        <taxon>Eukaryota</taxon>
        <taxon>Fungi</taxon>
        <taxon>Dikarya</taxon>
        <taxon>Ascomycota</taxon>
        <taxon>Pezizomycotina</taxon>
        <taxon>Sordariomycetes</taxon>
        <taxon>Hypocreomycetidae</taxon>
        <taxon>Hypocreales</taxon>
        <taxon>Bionectriaceae</taxon>
        <taxon>Clonostachys</taxon>
    </lineage>
</organism>
<evidence type="ECO:0000313" key="1">
    <source>
        <dbReference type="EMBL" id="CAH0039021.1"/>
    </source>
</evidence>
<dbReference type="AlphaFoldDB" id="A0A9N9VZW9"/>
<keyword evidence="2" id="KW-1185">Reference proteome</keyword>
<accession>A0A9N9VZW9</accession>
<evidence type="ECO:0000313" key="2">
    <source>
        <dbReference type="Proteomes" id="UP000696573"/>
    </source>
</evidence>
<name>A0A9N9VZW9_9HYPO</name>
<protein>
    <submittedName>
        <fullName evidence="1">Uncharacterized protein</fullName>
    </submittedName>
</protein>
<proteinExistence type="predicted"/>
<gene>
    <name evidence="1" type="ORF">CRHIZ90672A_00006443</name>
</gene>
<comment type="caution">
    <text evidence="1">The sequence shown here is derived from an EMBL/GenBank/DDBJ whole genome shotgun (WGS) entry which is preliminary data.</text>
</comment>
<dbReference type="Proteomes" id="UP000696573">
    <property type="component" value="Unassembled WGS sequence"/>
</dbReference>
<sequence>MTLKNLCQVSKTLRFVAEPVLYHYWKATFGPKTPSPKMFMLSAMRFLSRLHARPHLRTYVKALDIRDCIRDKYSYDSDFSFDDSDSEYECEPILKERGVSRIKRIAASVGIKCSRSDFNKERFVESIAQIMLVMVPRLNELTLIAAESWEFRLLSS</sequence>
<dbReference type="EMBL" id="CABFNQ020000760">
    <property type="protein sequence ID" value="CAH0039021.1"/>
    <property type="molecule type" value="Genomic_DNA"/>
</dbReference>
<reference evidence="1" key="1">
    <citation type="submission" date="2021-10" db="EMBL/GenBank/DDBJ databases">
        <authorList>
            <person name="Piombo E."/>
        </authorList>
    </citation>
    <scope>NUCLEOTIDE SEQUENCE</scope>
</reference>
<dbReference type="OrthoDB" id="2520703at2759"/>